<proteinExistence type="predicted"/>
<gene>
    <name evidence="2" type="ORF">ACFPOF_29270</name>
</gene>
<reference evidence="3" key="1">
    <citation type="journal article" date="2019" name="Int. J. Syst. Evol. Microbiol.">
        <title>The Global Catalogue of Microorganisms (GCM) 10K type strain sequencing project: providing services to taxonomists for standard genome sequencing and annotation.</title>
        <authorList>
            <consortium name="The Broad Institute Genomics Platform"/>
            <consortium name="The Broad Institute Genome Sequencing Center for Infectious Disease"/>
            <person name="Wu L."/>
            <person name="Ma J."/>
        </authorList>
    </citation>
    <scope>NUCLEOTIDE SEQUENCE [LARGE SCALE GENOMIC DNA]</scope>
    <source>
        <strain evidence="3">CGMCC 1.18575</strain>
    </source>
</reference>
<dbReference type="RefSeq" id="WP_378138957.1">
    <property type="nucleotide sequence ID" value="NZ_JBHSMI010000062.1"/>
</dbReference>
<feature type="transmembrane region" description="Helical" evidence="1">
    <location>
        <begin position="7"/>
        <end position="26"/>
    </location>
</feature>
<accession>A0ABW0I003</accession>
<dbReference type="InterPro" id="IPR025945">
    <property type="entry name" value="DHHW"/>
</dbReference>
<sequence>MSKSVSIVYIVVFAAIIFGFAIASAISPDKDISITENRTLSRLPAVNLEAVASRQFFEKMNQYFNDQIALRNEMVNLYQGQMNSRLLNPDLLHSRVVSNLVVVDNKWILPMTDKVVHKNRIDESTAKLIAAVKYAEGQGTETHFIFNPSRTKSLMHLYPAHLQTDAYAQSKAYFLSKLANNVDVLNIGNKFDTFTDAELEQLYLETDHHWNIKGAFAAYQEMISQLSDKSPQFEGKPLTLSDIRVTALSSGRFEGSYNVQMNFAINPKTADRTMIYEPKLPFAFQNFEVIGKDGSQTVKSFDDFYGFKSERRTYAYGTIYGGDQRKIVYDNPKASNSLNVLLLKDSFMNPLTPYLAQHFRKLTVYDNRYYSEFSLKKILASEHYDMLLIAFHDDNLFSGTYEFEKKGEGL</sequence>
<keyword evidence="3" id="KW-1185">Reference proteome</keyword>
<name>A0ABW0I003_9BACL</name>
<dbReference type="Pfam" id="PF14286">
    <property type="entry name" value="DHHW"/>
    <property type="match status" value="1"/>
</dbReference>
<evidence type="ECO:0000256" key="1">
    <source>
        <dbReference type="SAM" id="Phobius"/>
    </source>
</evidence>
<evidence type="ECO:0000313" key="2">
    <source>
        <dbReference type="EMBL" id="MFC5406836.1"/>
    </source>
</evidence>
<protein>
    <submittedName>
        <fullName evidence="2">DHHW family protein</fullName>
    </submittedName>
</protein>
<dbReference type="EMBL" id="JBHSMI010000062">
    <property type="protein sequence ID" value="MFC5406836.1"/>
    <property type="molecule type" value="Genomic_DNA"/>
</dbReference>
<comment type="caution">
    <text evidence="2">The sequence shown here is derived from an EMBL/GenBank/DDBJ whole genome shotgun (WGS) entry which is preliminary data.</text>
</comment>
<keyword evidence="1" id="KW-0812">Transmembrane</keyword>
<keyword evidence="1" id="KW-0472">Membrane</keyword>
<dbReference type="Proteomes" id="UP001596113">
    <property type="component" value="Unassembled WGS sequence"/>
</dbReference>
<organism evidence="2 3">
    <name type="scientific">Cohnella soli</name>
    <dbReference type="NCBI Taxonomy" id="425005"/>
    <lineage>
        <taxon>Bacteria</taxon>
        <taxon>Bacillati</taxon>
        <taxon>Bacillota</taxon>
        <taxon>Bacilli</taxon>
        <taxon>Bacillales</taxon>
        <taxon>Paenibacillaceae</taxon>
        <taxon>Cohnella</taxon>
    </lineage>
</organism>
<keyword evidence="1" id="KW-1133">Transmembrane helix</keyword>
<evidence type="ECO:0000313" key="3">
    <source>
        <dbReference type="Proteomes" id="UP001596113"/>
    </source>
</evidence>